<dbReference type="EMBL" id="PNBA02000004">
    <property type="protein sequence ID" value="KAG6427637.1"/>
    <property type="molecule type" value="Genomic_DNA"/>
</dbReference>
<dbReference type="Proteomes" id="UP000298416">
    <property type="component" value="Unassembled WGS sequence"/>
</dbReference>
<gene>
    <name evidence="2" type="ORF">SASPL_111883</name>
</gene>
<sequence>MDIPPQDLFFFKGKWSVELDDQLIATLVGMKEELREEWPSIPNEVLVVASMKVDAVSSIKLSIEELKDRVQFLATRYETFHAVVSTPGVLWYPNLKVVDAVDSVWVQLMKESSSELKVDVPKEIIVLSDTTIPCRDVIDLTSCDYPFSEEVNSPATMLGEKMRRKLFHDDAESSDRESSNKPPAIHYVPGPQGKPMMKTTLARRMPLNFHVPVPKLSPGGSSEASNSPNPRGDIHRS</sequence>
<accession>A0A8X9A2S7</accession>
<reference evidence="2" key="1">
    <citation type="submission" date="2018-01" db="EMBL/GenBank/DDBJ databases">
        <authorList>
            <person name="Mao J.F."/>
        </authorList>
    </citation>
    <scope>NUCLEOTIDE SEQUENCE</scope>
    <source>
        <strain evidence="2">Huo1</strain>
        <tissue evidence="2">Leaf</tissue>
    </source>
</reference>
<evidence type="ECO:0000313" key="3">
    <source>
        <dbReference type="Proteomes" id="UP000298416"/>
    </source>
</evidence>
<protein>
    <submittedName>
        <fullName evidence="2">Uncharacterized protein</fullName>
    </submittedName>
</protein>
<reference evidence="2" key="2">
    <citation type="submission" date="2020-08" db="EMBL/GenBank/DDBJ databases">
        <title>Plant Genome Project.</title>
        <authorList>
            <person name="Zhang R.-G."/>
        </authorList>
    </citation>
    <scope>NUCLEOTIDE SEQUENCE</scope>
    <source>
        <strain evidence="2">Huo1</strain>
        <tissue evidence="2">Leaf</tissue>
    </source>
</reference>
<feature type="region of interest" description="Disordered" evidence="1">
    <location>
        <begin position="168"/>
        <end position="237"/>
    </location>
</feature>
<name>A0A8X9A2S7_SALSN</name>
<keyword evidence="3" id="KW-1185">Reference proteome</keyword>
<comment type="caution">
    <text evidence="2">The sequence shown here is derived from an EMBL/GenBank/DDBJ whole genome shotgun (WGS) entry which is preliminary data.</text>
</comment>
<feature type="compositionally biased region" description="Basic and acidic residues" evidence="1">
    <location>
        <begin position="168"/>
        <end position="179"/>
    </location>
</feature>
<organism evidence="2">
    <name type="scientific">Salvia splendens</name>
    <name type="common">Scarlet sage</name>
    <dbReference type="NCBI Taxonomy" id="180675"/>
    <lineage>
        <taxon>Eukaryota</taxon>
        <taxon>Viridiplantae</taxon>
        <taxon>Streptophyta</taxon>
        <taxon>Embryophyta</taxon>
        <taxon>Tracheophyta</taxon>
        <taxon>Spermatophyta</taxon>
        <taxon>Magnoliopsida</taxon>
        <taxon>eudicotyledons</taxon>
        <taxon>Gunneridae</taxon>
        <taxon>Pentapetalae</taxon>
        <taxon>asterids</taxon>
        <taxon>lamiids</taxon>
        <taxon>Lamiales</taxon>
        <taxon>Lamiaceae</taxon>
        <taxon>Nepetoideae</taxon>
        <taxon>Mentheae</taxon>
        <taxon>Salviinae</taxon>
        <taxon>Salvia</taxon>
        <taxon>Salvia subgen. Calosphace</taxon>
        <taxon>core Calosphace</taxon>
    </lineage>
</organism>
<evidence type="ECO:0000313" key="2">
    <source>
        <dbReference type="EMBL" id="KAG6427637.1"/>
    </source>
</evidence>
<proteinExistence type="predicted"/>
<evidence type="ECO:0000256" key="1">
    <source>
        <dbReference type="SAM" id="MobiDB-lite"/>
    </source>
</evidence>
<dbReference type="AlphaFoldDB" id="A0A8X9A2S7"/>
<feature type="compositionally biased region" description="Polar residues" evidence="1">
    <location>
        <begin position="219"/>
        <end position="229"/>
    </location>
</feature>